<keyword evidence="2" id="KW-1185">Reference proteome</keyword>
<reference evidence="2" key="1">
    <citation type="journal article" date="2021" name="ISME J.">
        <title>Evolutionary origin and ecological implication of a unique nif island in free-living Bradyrhizobium lineages.</title>
        <authorList>
            <person name="Tao J."/>
        </authorList>
    </citation>
    <scope>NUCLEOTIDE SEQUENCE [LARGE SCALE GENOMIC DNA]</scope>
    <source>
        <strain evidence="2">SZCCT0094</strain>
    </source>
</reference>
<dbReference type="RefSeq" id="WP_168167854.1">
    <property type="nucleotide sequence ID" value="NZ_JABFDP010000025.1"/>
</dbReference>
<comment type="caution">
    <text evidence="1">The sequence shown here is derived from an EMBL/GenBank/DDBJ whole genome shotgun (WGS) entry which is preliminary data.</text>
</comment>
<protein>
    <submittedName>
        <fullName evidence="1">Uncharacterized protein</fullName>
    </submittedName>
</protein>
<organism evidence="1 2">
    <name type="scientific">Bradyrhizobium denitrificans</name>
    <dbReference type="NCBI Taxonomy" id="2734912"/>
    <lineage>
        <taxon>Bacteria</taxon>
        <taxon>Pseudomonadati</taxon>
        <taxon>Pseudomonadota</taxon>
        <taxon>Alphaproteobacteria</taxon>
        <taxon>Hyphomicrobiales</taxon>
        <taxon>Nitrobacteraceae</taxon>
        <taxon>Bradyrhizobium</taxon>
    </lineage>
</organism>
<proteinExistence type="predicted"/>
<dbReference type="EMBL" id="JAFCLK010000022">
    <property type="protein sequence ID" value="MBR1138527.1"/>
    <property type="molecule type" value="Genomic_DNA"/>
</dbReference>
<evidence type="ECO:0000313" key="1">
    <source>
        <dbReference type="EMBL" id="MBR1138527.1"/>
    </source>
</evidence>
<accession>A0ABS5GB23</accession>
<dbReference type="Proteomes" id="UP001314635">
    <property type="component" value="Unassembled WGS sequence"/>
</dbReference>
<evidence type="ECO:0000313" key="2">
    <source>
        <dbReference type="Proteomes" id="UP001314635"/>
    </source>
</evidence>
<sequence length="52" mass="5512">MNVTSNCPHRGMIRPDIDKQPAFGLRAAHQGGLTGALAILAPDAEQQGSQDR</sequence>
<gene>
    <name evidence="1" type="ORF">JQ619_22445</name>
</gene>
<name>A0ABS5GB23_9BRAD</name>